<protein>
    <submittedName>
        <fullName evidence="1">Uncharacterized protein</fullName>
    </submittedName>
</protein>
<name>A0A379SVK7_SALER</name>
<dbReference type="Proteomes" id="UP000254762">
    <property type="component" value="Unassembled WGS sequence"/>
</dbReference>
<accession>A0A379SVK7</accession>
<organism evidence="1 2">
    <name type="scientific">Salmonella enterica subsp. arizonae</name>
    <dbReference type="NCBI Taxonomy" id="59203"/>
    <lineage>
        <taxon>Bacteria</taxon>
        <taxon>Pseudomonadati</taxon>
        <taxon>Pseudomonadota</taxon>
        <taxon>Gammaproteobacteria</taxon>
        <taxon>Enterobacterales</taxon>
        <taxon>Enterobacteriaceae</taxon>
        <taxon>Salmonella</taxon>
    </lineage>
</organism>
<evidence type="ECO:0000313" key="2">
    <source>
        <dbReference type="Proteomes" id="UP000254762"/>
    </source>
</evidence>
<sequence length="80" mass="9202">MDAGRRQSADILNLCAGKPPASGQTRYLQLSPHAWHCQNVRDKVIKTDVAYYFDRAQCVSNAVFIFSYAIYHLRLSHNRF</sequence>
<dbReference type="AlphaFoldDB" id="A0A379SVK7"/>
<proteinExistence type="predicted"/>
<reference evidence="1 2" key="1">
    <citation type="submission" date="2018-06" db="EMBL/GenBank/DDBJ databases">
        <authorList>
            <consortium name="Pathogen Informatics"/>
            <person name="Doyle S."/>
        </authorList>
    </citation>
    <scope>NUCLEOTIDE SEQUENCE [LARGE SCALE GENOMIC DNA]</scope>
    <source>
        <strain evidence="1 2">NCTC7304</strain>
    </source>
</reference>
<evidence type="ECO:0000313" key="1">
    <source>
        <dbReference type="EMBL" id="SUG33058.1"/>
    </source>
</evidence>
<gene>
    <name evidence="1" type="ORF">NCTC7304_02519</name>
</gene>
<dbReference type="EMBL" id="UGXD01000002">
    <property type="protein sequence ID" value="SUG33058.1"/>
    <property type="molecule type" value="Genomic_DNA"/>
</dbReference>